<evidence type="ECO:0000313" key="2">
    <source>
        <dbReference type="Proteomes" id="UP000542776"/>
    </source>
</evidence>
<name>A0A7W6H4X2_9HYPH</name>
<dbReference type="Proteomes" id="UP000542776">
    <property type="component" value="Unassembled WGS sequence"/>
</dbReference>
<dbReference type="EMBL" id="JACIEK010000006">
    <property type="protein sequence ID" value="MBB3998619.1"/>
    <property type="molecule type" value="Genomic_DNA"/>
</dbReference>
<sequence>MPIRLDANDFEALWRGSVDKVDPIALMDPGGAKLALCNRDPWGRRGGDQAEVVPLPIERPVAQLYAAGLAGAQLEYSAGSDDLAVWIRHRVAVGRANLGVQDEGFSCRRCDGPVGDGEEVVKDRHVGVPVEVAGGAFGARISRASKRSLDEVAIGMTPDRRTVAAGERKKRCFADGDPVLSRGVGPR</sequence>
<dbReference type="AlphaFoldDB" id="A0A7W6H4X2"/>
<proteinExistence type="predicted"/>
<gene>
    <name evidence="1" type="ORF">GGR04_002467</name>
</gene>
<comment type="caution">
    <text evidence="1">The sequence shown here is derived from an EMBL/GenBank/DDBJ whole genome shotgun (WGS) entry which is preliminary data.</text>
</comment>
<dbReference type="RefSeq" id="WP_183200159.1">
    <property type="nucleotide sequence ID" value="NZ_JACIEK010000006.1"/>
</dbReference>
<reference evidence="1 2" key="1">
    <citation type="submission" date="2020-08" db="EMBL/GenBank/DDBJ databases">
        <title>Genomic Encyclopedia of Type Strains, Phase IV (KMG-IV): sequencing the most valuable type-strain genomes for metagenomic binning, comparative biology and taxonomic classification.</title>
        <authorList>
            <person name="Goeker M."/>
        </authorList>
    </citation>
    <scope>NUCLEOTIDE SEQUENCE [LARGE SCALE GENOMIC DNA]</scope>
    <source>
        <strain evidence="1 2">DSM 102238</strain>
    </source>
</reference>
<accession>A0A7W6H4X2</accession>
<evidence type="ECO:0000313" key="1">
    <source>
        <dbReference type="EMBL" id="MBB3998619.1"/>
    </source>
</evidence>
<keyword evidence="2" id="KW-1185">Reference proteome</keyword>
<protein>
    <submittedName>
        <fullName evidence="1">Uncharacterized protein</fullName>
    </submittedName>
</protein>
<organism evidence="1 2">
    <name type="scientific">Aureimonas pseudogalii</name>
    <dbReference type="NCBI Taxonomy" id="1744844"/>
    <lineage>
        <taxon>Bacteria</taxon>
        <taxon>Pseudomonadati</taxon>
        <taxon>Pseudomonadota</taxon>
        <taxon>Alphaproteobacteria</taxon>
        <taxon>Hyphomicrobiales</taxon>
        <taxon>Aurantimonadaceae</taxon>
        <taxon>Aureimonas</taxon>
    </lineage>
</organism>